<dbReference type="AlphaFoldDB" id="A0A817AZD1"/>
<protein>
    <submittedName>
        <fullName evidence="7">(rape) hypothetical protein</fullName>
    </submittedName>
</protein>
<dbReference type="PROSITE" id="PS00139">
    <property type="entry name" value="THIOL_PROTEASE_CYS"/>
    <property type="match status" value="1"/>
</dbReference>
<organism evidence="7">
    <name type="scientific">Brassica napus</name>
    <name type="common">Rape</name>
    <dbReference type="NCBI Taxonomy" id="3708"/>
    <lineage>
        <taxon>Eukaryota</taxon>
        <taxon>Viridiplantae</taxon>
        <taxon>Streptophyta</taxon>
        <taxon>Embryophyta</taxon>
        <taxon>Tracheophyta</taxon>
        <taxon>Spermatophyta</taxon>
        <taxon>Magnoliopsida</taxon>
        <taxon>eudicotyledons</taxon>
        <taxon>Gunneridae</taxon>
        <taxon>Pentapetalae</taxon>
        <taxon>rosids</taxon>
        <taxon>malvids</taxon>
        <taxon>Brassicales</taxon>
        <taxon>Brassicaceae</taxon>
        <taxon>Brassiceae</taxon>
        <taxon>Brassica</taxon>
    </lineage>
</organism>
<keyword evidence="4" id="KW-0788">Thiol protease</keyword>
<evidence type="ECO:0000256" key="4">
    <source>
        <dbReference type="ARBA" id="ARBA00022807"/>
    </source>
</evidence>
<dbReference type="GO" id="GO:0008234">
    <property type="term" value="F:cysteine-type peptidase activity"/>
    <property type="evidence" value="ECO:0007669"/>
    <property type="project" value="UniProtKB-KW"/>
</dbReference>
<proteinExistence type="inferred from homology"/>
<keyword evidence="2" id="KW-0645">Protease</keyword>
<dbReference type="InterPro" id="IPR013128">
    <property type="entry name" value="Peptidase_C1A"/>
</dbReference>
<sequence length="314" mass="35536">MEGDSQQYGGSNDKKSKGGKKKSKVENVTANTVDVRGAKYYSRDWSKTEGAVYKEVTNQGNKETCWVHSTNKSLEARVKILFGLDISLSDKHLFDSIEKKKAQGAVKNFKEIRSFLKNEGVIRKEDCECAKRTNKKDPCARKIMRKEVPVLKIEDLVSITEVNEEELIKLVDTGPVIVSLQATDELRSHIGEGIYYGPKTSKKPRGDHVVLLVGYNSLNGNHYWIIQNSWGTTWGDGGFAKISRACSRVGCQNQSLFSEIVYPLVSMFLKQVIRYSIIILEYFPNWSEVCNRCLQLMVSSDVSGVQTQQQLLWY</sequence>
<evidence type="ECO:0000256" key="2">
    <source>
        <dbReference type="ARBA" id="ARBA00022670"/>
    </source>
</evidence>
<accession>A0A817AZD1</accession>
<dbReference type="InterPro" id="IPR000668">
    <property type="entry name" value="Peptidase_C1A_C"/>
</dbReference>
<keyword evidence="3" id="KW-0378">Hydrolase</keyword>
<dbReference type="GO" id="GO:0006508">
    <property type="term" value="P:proteolysis"/>
    <property type="evidence" value="ECO:0007669"/>
    <property type="project" value="UniProtKB-KW"/>
</dbReference>
<dbReference type="InterPro" id="IPR038765">
    <property type="entry name" value="Papain-like_cys_pep_sf"/>
</dbReference>
<dbReference type="Gene3D" id="3.90.70.10">
    <property type="entry name" value="Cysteine proteinases"/>
    <property type="match status" value="1"/>
</dbReference>
<dbReference type="SUPFAM" id="SSF54001">
    <property type="entry name" value="Cysteine proteinases"/>
    <property type="match status" value="1"/>
</dbReference>
<reference evidence="7" key="1">
    <citation type="submission" date="2021-01" db="EMBL/GenBank/DDBJ databases">
        <authorList>
            <consortium name="Genoscope - CEA"/>
            <person name="William W."/>
        </authorList>
    </citation>
    <scope>NUCLEOTIDE SEQUENCE</scope>
</reference>
<gene>
    <name evidence="7" type="ORF">DARMORV10_A10P14240.1</name>
</gene>
<dbReference type="Proteomes" id="UP001295469">
    <property type="component" value="Chromosome A10"/>
</dbReference>
<dbReference type="PANTHER" id="PTHR12411">
    <property type="entry name" value="CYSTEINE PROTEASE FAMILY C1-RELATED"/>
    <property type="match status" value="1"/>
</dbReference>
<evidence type="ECO:0000313" key="7">
    <source>
        <dbReference type="EMBL" id="CAF2330569.1"/>
    </source>
</evidence>
<dbReference type="Pfam" id="PF00112">
    <property type="entry name" value="Peptidase_C1"/>
    <property type="match status" value="1"/>
</dbReference>
<evidence type="ECO:0000256" key="3">
    <source>
        <dbReference type="ARBA" id="ARBA00022801"/>
    </source>
</evidence>
<dbReference type="InterPro" id="IPR000169">
    <property type="entry name" value="Pept_cys_AS"/>
</dbReference>
<feature type="domain" description="Peptidase C1A papain C-terminal" evidence="6">
    <location>
        <begin position="39"/>
        <end position="264"/>
    </location>
</feature>
<evidence type="ECO:0000259" key="6">
    <source>
        <dbReference type="SMART" id="SM00645"/>
    </source>
</evidence>
<dbReference type="EMBL" id="HG994364">
    <property type="protein sequence ID" value="CAF2330569.1"/>
    <property type="molecule type" value="Genomic_DNA"/>
</dbReference>
<feature type="compositionally biased region" description="Polar residues" evidence="5">
    <location>
        <begin position="1"/>
        <end position="10"/>
    </location>
</feature>
<dbReference type="SMART" id="SM00645">
    <property type="entry name" value="Pept_C1"/>
    <property type="match status" value="1"/>
</dbReference>
<name>A0A817AZD1_BRANA</name>
<feature type="region of interest" description="Disordered" evidence="5">
    <location>
        <begin position="1"/>
        <end position="28"/>
    </location>
</feature>
<comment type="similarity">
    <text evidence="1">Belongs to the peptidase C1 family.</text>
</comment>
<evidence type="ECO:0000256" key="5">
    <source>
        <dbReference type="SAM" id="MobiDB-lite"/>
    </source>
</evidence>
<evidence type="ECO:0000256" key="1">
    <source>
        <dbReference type="ARBA" id="ARBA00008455"/>
    </source>
</evidence>